<keyword evidence="3 7" id="KW-0812">Transmembrane</keyword>
<feature type="domain" description="ABC3 transporter permease C-terminal" evidence="8">
    <location>
        <begin position="290"/>
        <end position="403"/>
    </location>
</feature>
<evidence type="ECO:0000313" key="10">
    <source>
        <dbReference type="EMBL" id="HGY55647.1"/>
    </source>
</evidence>
<reference evidence="10" key="1">
    <citation type="journal article" date="2020" name="mSystems">
        <title>Genome- and Community-Level Interaction Insights into Carbon Utilization and Element Cycling Functions of Hydrothermarchaeota in Hydrothermal Sediment.</title>
        <authorList>
            <person name="Zhou Z."/>
            <person name="Liu Y."/>
            <person name="Xu W."/>
            <person name="Pan J."/>
            <person name="Luo Z.H."/>
            <person name="Li M."/>
        </authorList>
    </citation>
    <scope>NUCLEOTIDE SEQUENCE [LARGE SCALE GENOMIC DNA]</scope>
    <source>
        <strain evidence="10">HyVt-577</strain>
    </source>
</reference>
<dbReference type="GO" id="GO:0005886">
    <property type="term" value="C:plasma membrane"/>
    <property type="evidence" value="ECO:0007669"/>
    <property type="project" value="UniProtKB-SubCell"/>
</dbReference>
<proteinExistence type="inferred from homology"/>
<evidence type="ECO:0000256" key="6">
    <source>
        <dbReference type="ARBA" id="ARBA00038076"/>
    </source>
</evidence>
<feature type="domain" description="MacB-like periplasmic core" evidence="9">
    <location>
        <begin position="21"/>
        <end position="247"/>
    </location>
</feature>
<dbReference type="InterPro" id="IPR025857">
    <property type="entry name" value="MacB_PCD"/>
</dbReference>
<dbReference type="PANTHER" id="PTHR30572">
    <property type="entry name" value="MEMBRANE COMPONENT OF TRANSPORTER-RELATED"/>
    <property type="match status" value="1"/>
</dbReference>
<dbReference type="Proteomes" id="UP000885779">
    <property type="component" value="Unassembled WGS sequence"/>
</dbReference>
<dbReference type="AlphaFoldDB" id="A0A7V4U1P1"/>
<evidence type="ECO:0000256" key="4">
    <source>
        <dbReference type="ARBA" id="ARBA00022989"/>
    </source>
</evidence>
<evidence type="ECO:0000259" key="8">
    <source>
        <dbReference type="Pfam" id="PF02687"/>
    </source>
</evidence>
<comment type="caution">
    <text evidence="10">The sequence shown here is derived from an EMBL/GenBank/DDBJ whole genome shotgun (WGS) entry which is preliminary data.</text>
</comment>
<sequence length="410" mass="44646">MVLHENLSVAVSQLRSNKMRSVLTTLGITIGIATVIFIVSILEGYKRSIVNELNVLGANTFQVQKYDTFSGIRVGHGRREKQRKDLKRDLADAIRENCALVEAVGAEVWQFNQVLRYKDKKSNPNLNVAGGEPEFFINNGYFISEGRTLTREDIQAARRVIILGMDAVEVLFPFEDPLGKTVKVAGAKFQVIGVLEKMGSSTFGQSRDNVNIIPITAFEQIWGKKRSVNLTVRVKEGADFEEAKNQVIGILRAKRKVPPGDENDFAIFSNETLVESFDNIAKNVELVAILLGLVSLLVGSIGVMNIMLVAVTERTREIGVRKAVGATRRNILVQFLSEAVVLSLIGGIIGLLVGFGLAGGISLLVGIPFSVPLWAVVVSLLVTAVVGLFAGIYPAAHAASMDPINALRYE</sequence>
<gene>
    <name evidence="10" type="ORF">ENK44_08105</name>
</gene>
<comment type="similarity">
    <text evidence="6">Belongs to the ABC-4 integral membrane protein family.</text>
</comment>
<evidence type="ECO:0000256" key="3">
    <source>
        <dbReference type="ARBA" id="ARBA00022692"/>
    </source>
</evidence>
<evidence type="ECO:0000256" key="5">
    <source>
        <dbReference type="ARBA" id="ARBA00023136"/>
    </source>
</evidence>
<dbReference type="PANTHER" id="PTHR30572:SF4">
    <property type="entry name" value="ABC TRANSPORTER PERMEASE YTRF"/>
    <property type="match status" value="1"/>
</dbReference>
<evidence type="ECO:0000256" key="2">
    <source>
        <dbReference type="ARBA" id="ARBA00022475"/>
    </source>
</evidence>
<dbReference type="EMBL" id="DRQG01000077">
    <property type="protein sequence ID" value="HGY55647.1"/>
    <property type="molecule type" value="Genomic_DNA"/>
</dbReference>
<protein>
    <submittedName>
        <fullName evidence="10">FtsX-like permease family protein</fullName>
    </submittedName>
</protein>
<evidence type="ECO:0000256" key="1">
    <source>
        <dbReference type="ARBA" id="ARBA00004651"/>
    </source>
</evidence>
<keyword evidence="5 7" id="KW-0472">Membrane</keyword>
<feature type="transmembrane region" description="Helical" evidence="7">
    <location>
        <begin position="371"/>
        <end position="393"/>
    </location>
</feature>
<keyword evidence="2" id="KW-1003">Cell membrane</keyword>
<dbReference type="InterPro" id="IPR050250">
    <property type="entry name" value="Macrolide_Exporter_MacB"/>
</dbReference>
<comment type="subcellular location">
    <subcellularLocation>
        <location evidence="1">Cell membrane</location>
        <topology evidence="1">Multi-pass membrane protein</topology>
    </subcellularLocation>
</comment>
<dbReference type="InterPro" id="IPR003838">
    <property type="entry name" value="ABC3_permease_C"/>
</dbReference>
<name>A0A7V4U1P1_CALAY</name>
<organism evidence="10">
    <name type="scientific">Caldithrix abyssi</name>
    <dbReference type="NCBI Taxonomy" id="187145"/>
    <lineage>
        <taxon>Bacteria</taxon>
        <taxon>Pseudomonadati</taxon>
        <taxon>Calditrichota</taxon>
        <taxon>Calditrichia</taxon>
        <taxon>Calditrichales</taxon>
        <taxon>Calditrichaceae</taxon>
        <taxon>Caldithrix</taxon>
    </lineage>
</organism>
<feature type="transmembrane region" description="Helical" evidence="7">
    <location>
        <begin position="332"/>
        <end position="365"/>
    </location>
</feature>
<dbReference type="Pfam" id="PF12704">
    <property type="entry name" value="MacB_PCD"/>
    <property type="match status" value="1"/>
</dbReference>
<dbReference type="GO" id="GO:0022857">
    <property type="term" value="F:transmembrane transporter activity"/>
    <property type="evidence" value="ECO:0007669"/>
    <property type="project" value="TreeGrafter"/>
</dbReference>
<accession>A0A7V4U1P1</accession>
<keyword evidence="4 7" id="KW-1133">Transmembrane helix</keyword>
<evidence type="ECO:0000256" key="7">
    <source>
        <dbReference type="SAM" id="Phobius"/>
    </source>
</evidence>
<evidence type="ECO:0000259" key="9">
    <source>
        <dbReference type="Pfam" id="PF12704"/>
    </source>
</evidence>
<feature type="transmembrane region" description="Helical" evidence="7">
    <location>
        <begin position="286"/>
        <end position="311"/>
    </location>
</feature>
<feature type="transmembrane region" description="Helical" evidence="7">
    <location>
        <begin position="21"/>
        <end position="42"/>
    </location>
</feature>
<dbReference type="Pfam" id="PF02687">
    <property type="entry name" value="FtsX"/>
    <property type="match status" value="1"/>
</dbReference>